<evidence type="ECO:0000256" key="6">
    <source>
        <dbReference type="ARBA" id="ARBA00023136"/>
    </source>
</evidence>
<feature type="transmembrane region" description="Helical" evidence="7">
    <location>
        <begin position="70"/>
        <end position="93"/>
    </location>
</feature>
<keyword evidence="2" id="KW-0813">Transport</keyword>
<feature type="transmembrane region" description="Helical" evidence="7">
    <location>
        <begin position="297"/>
        <end position="317"/>
    </location>
</feature>
<dbReference type="EMBL" id="JBAWSX010000006">
    <property type="protein sequence ID" value="MEI4802218.1"/>
    <property type="molecule type" value="Genomic_DNA"/>
</dbReference>
<protein>
    <submittedName>
        <fullName evidence="9">MFS transporter</fullName>
    </submittedName>
</protein>
<comment type="subcellular location">
    <subcellularLocation>
        <location evidence="1">Cell membrane</location>
        <topology evidence="1">Multi-pass membrane protein</topology>
    </subcellularLocation>
</comment>
<feature type="transmembrane region" description="Helical" evidence="7">
    <location>
        <begin position="209"/>
        <end position="229"/>
    </location>
</feature>
<keyword evidence="3" id="KW-1003">Cell membrane</keyword>
<dbReference type="InterPro" id="IPR050189">
    <property type="entry name" value="MFS_Efflux_Transporters"/>
</dbReference>
<dbReference type="InterPro" id="IPR036259">
    <property type="entry name" value="MFS_trans_sf"/>
</dbReference>
<evidence type="ECO:0000256" key="3">
    <source>
        <dbReference type="ARBA" id="ARBA00022475"/>
    </source>
</evidence>
<feature type="transmembrane region" description="Helical" evidence="7">
    <location>
        <begin position="272"/>
        <end position="291"/>
    </location>
</feature>
<evidence type="ECO:0000256" key="7">
    <source>
        <dbReference type="SAM" id="Phobius"/>
    </source>
</evidence>
<feature type="domain" description="Major facilitator superfamily (MFS) profile" evidence="8">
    <location>
        <begin position="4"/>
        <end position="379"/>
    </location>
</feature>
<dbReference type="PANTHER" id="PTHR43124">
    <property type="entry name" value="PURINE EFFLUX PUMP PBUE"/>
    <property type="match status" value="1"/>
</dbReference>
<dbReference type="PRINTS" id="PR01035">
    <property type="entry name" value="TCRTETA"/>
</dbReference>
<feature type="transmembrane region" description="Helical" evidence="7">
    <location>
        <begin position="99"/>
        <end position="121"/>
    </location>
</feature>
<feature type="transmembrane region" description="Helical" evidence="7">
    <location>
        <begin position="241"/>
        <end position="260"/>
    </location>
</feature>
<organism evidence="9 10">
    <name type="scientific">Bacillus bruguierae</name>
    <dbReference type="NCBI Taxonomy" id="3127667"/>
    <lineage>
        <taxon>Bacteria</taxon>
        <taxon>Bacillati</taxon>
        <taxon>Bacillota</taxon>
        <taxon>Bacilli</taxon>
        <taxon>Bacillales</taxon>
        <taxon>Bacillaceae</taxon>
        <taxon>Bacillus</taxon>
    </lineage>
</organism>
<dbReference type="RefSeq" id="WP_336472814.1">
    <property type="nucleotide sequence ID" value="NZ_JBAWSX010000006.1"/>
</dbReference>
<keyword evidence="5 7" id="KW-1133">Transmembrane helix</keyword>
<evidence type="ECO:0000313" key="10">
    <source>
        <dbReference type="Proteomes" id="UP001372526"/>
    </source>
</evidence>
<evidence type="ECO:0000256" key="2">
    <source>
        <dbReference type="ARBA" id="ARBA00022448"/>
    </source>
</evidence>
<feature type="transmembrane region" description="Helical" evidence="7">
    <location>
        <begin position="128"/>
        <end position="151"/>
    </location>
</feature>
<dbReference type="PROSITE" id="PS50850">
    <property type="entry name" value="MFS"/>
    <property type="match status" value="1"/>
</dbReference>
<evidence type="ECO:0000256" key="5">
    <source>
        <dbReference type="ARBA" id="ARBA00022989"/>
    </source>
</evidence>
<feature type="transmembrane region" description="Helical" evidence="7">
    <location>
        <begin position="329"/>
        <end position="351"/>
    </location>
</feature>
<dbReference type="InterPro" id="IPR001958">
    <property type="entry name" value="Tet-R_TetA/multi-R_MdtG-like"/>
</dbReference>
<evidence type="ECO:0000256" key="1">
    <source>
        <dbReference type="ARBA" id="ARBA00004651"/>
    </source>
</evidence>
<keyword evidence="10" id="KW-1185">Reference proteome</keyword>
<dbReference type="Gene3D" id="1.20.1250.20">
    <property type="entry name" value="MFS general substrate transporter like domains"/>
    <property type="match status" value="1"/>
</dbReference>
<feature type="transmembrane region" description="Helical" evidence="7">
    <location>
        <begin position="157"/>
        <end position="177"/>
    </location>
</feature>
<sequence>MKKTMLLFFMIMFMIGTDTFLISPLLPTLQELYNVSTEISGWMVSAYALGYALFALIAGPISDGLDRKRVIIGGMIFFSISTFLCGIAPTFWWMITFRFLAGVSAAFVSPQVWASIPLLVSPQHIMKCIGIVTAGLSLSQMFGLPIGAYLASVHYSTPFFVIGICSAILGILIYFTLPHLRPLQQESQKQTVFSRYNQLLHISKTVPSFFAYFLFQTGNFAAFSFLGKWLSDQFQLEVNEIGSAMLILGFGNLTGNLFGIKLVNKFGKTRSLYGGIIVLVVLYLILPQLKYVLFIEVFFFIIFFITGILFTIMMSALQTLSQTARGTIAALANSSMYIGQMIGAALAGFLYVIFHNFSAIGMFTASMYIFSLFTFKRAGIIKNIESGTKQKTVS</sequence>
<keyword evidence="4 7" id="KW-0812">Transmembrane</keyword>
<gene>
    <name evidence="9" type="ORF">WAZ07_12975</name>
</gene>
<keyword evidence="6 7" id="KW-0472">Membrane</keyword>
<evidence type="ECO:0000313" key="9">
    <source>
        <dbReference type="EMBL" id="MEI4802218.1"/>
    </source>
</evidence>
<evidence type="ECO:0000256" key="4">
    <source>
        <dbReference type="ARBA" id="ARBA00022692"/>
    </source>
</evidence>
<dbReference type="SUPFAM" id="SSF103473">
    <property type="entry name" value="MFS general substrate transporter"/>
    <property type="match status" value="1"/>
</dbReference>
<dbReference type="Proteomes" id="UP001372526">
    <property type="component" value="Unassembled WGS sequence"/>
</dbReference>
<dbReference type="InterPro" id="IPR020846">
    <property type="entry name" value="MFS_dom"/>
</dbReference>
<reference evidence="9 10" key="1">
    <citation type="submission" date="2024-01" db="EMBL/GenBank/DDBJ databases">
        <title>Seven novel Bacillus-like species.</title>
        <authorList>
            <person name="Liu G."/>
        </authorList>
    </citation>
    <scope>NUCLEOTIDE SEQUENCE [LARGE SCALE GENOMIC DNA]</scope>
    <source>
        <strain evidence="9 10">FJAT-51639</strain>
    </source>
</reference>
<comment type="caution">
    <text evidence="9">The sequence shown here is derived from an EMBL/GenBank/DDBJ whole genome shotgun (WGS) entry which is preliminary data.</text>
</comment>
<feature type="transmembrane region" description="Helical" evidence="7">
    <location>
        <begin position="357"/>
        <end position="375"/>
    </location>
</feature>
<name>A0ABU8FI91_9BACI</name>
<feature type="transmembrane region" description="Helical" evidence="7">
    <location>
        <begin position="7"/>
        <end position="27"/>
    </location>
</feature>
<proteinExistence type="predicted"/>
<dbReference type="InterPro" id="IPR011701">
    <property type="entry name" value="MFS"/>
</dbReference>
<dbReference type="CDD" id="cd17324">
    <property type="entry name" value="MFS_NepI_like"/>
    <property type="match status" value="1"/>
</dbReference>
<dbReference type="Pfam" id="PF07690">
    <property type="entry name" value="MFS_1"/>
    <property type="match status" value="1"/>
</dbReference>
<accession>A0ABU8FI91</accession>
<dbReference type="PANTHER" id="PTHR43124:SF3">
    <property type="entry name" value="CHLORAMPHENICOL EFFLUX PUMP RV0191"/>
    <property type="match status" value="1"/>
</dbReference>
<evidence type="ECO:0000259" key="8">
    <source>
        <dbReference type="PROSITE" id="PS50850"/>
    </source>
</evidence>
<feature type="transmembrane region" description="Helical" evidence="7">
    <location>
        <begin position="39"/>
        <end position="58"/>
    </location>
</feature>